<evidence type="ECO:0000256" key="2">
    <source>
        <dbReference type="ARBA" id="ARBA00022574"/>
    </source>
</evidence>
<evidence type="ECO:0000256" key="4">
    <source>
        <dbReference type="ARBA" id="ARBA00023306"/>
    </source>
</evidence>
<keyword evidence="4" id="KW-0131">Cell cycle</keyword>
<protein>
    <recommendedName>
        <fullName evidence="6">CDC20/Fizzy WD40 domain-containing protein</fullName>
    </recommendedName>
</protein>
<dbReference type="SMART" id="SM00320">
    <property type="entry name" value="WD40"/>
    <property type="match status" value="6"/>
</dbReference>
<feature type="repeat" description="WD" evidence="5">
    <location>
        <begin position="289"/>
        <end position="330"/>
    </location>
</feature>
<reference evidence="7" key="1">
    <citation type="submission" date="2023-06" db="EMBL/GenBank/DDBJ databases">
        <title>Genomic analysis of the entomopathogenic nematode Steinernema hermaphroditum.</title>
        <authorList>
            <person name="Schwarz E.M."/>
            <person name="Heppert J.K."/>
            <person name="Baniya A."/>
            <person name="Schwartz H.T."/>
            <person name="Tan C.-H."/>
            <person name="Antoshechkin I."/>
            <person name="Sternberg P.W."/>
            <person name="Goodrich-Blair H."/>
            <person name="Dillman A.R."/>
        </authorList>
    </citation>
    <scope>NUCLEOTIDE SEQUENCE</scope>
    <source>
        <strain evidence="7">PS9179</strain>
        <tissue evidence="7">Whole animal</tissue>
    </source>
</reference>
<accession>A0AA39M940</accession>
<evidence type="ECO:0000313" key="8">
    <source>
        <dbReference type="Proteomes" id="UP001175271"/>
    </source>
</evidence>
<keyword evidence="3" id="KW-0677">Repeat</keyword>
<dbReference type="PANTHER" id="PTHR19918:SF1">
    <property type="entry name" value="FIZZY-RELATED PROTEIN HOMOLOG"/>
    <property type="match status" value="1"/>
</dbReference>
<dbReference type="GO" id="GO:0005680">
    <property type="term" value="C:anaphase-promoting complex"/>
    <property type="evidence" value="ECO:0007669"/>
    <property type="project" value="TreeGrafter"/>
</dbReference>
<comment type="similarity">
    <text evidence="1">Belongs to the WD repeat CDC20/Fizzy family.</text>
</comment>
<evidence type="ECO:0000256" key="5">
    <source>
        <dbReference type="PROSITE-ProRule" id="PRU00221"/>
    </source>
</evidence>
<evidence type="ECO:0000259" key="6">
    <source>
        <dbReference type="Pfam" id="PF24807"/>
    </source>
</evidence>
<comment type="caution">
    <text evidence="7">The sequence shown here is derived from an EMBL/GenBank/DDBJ whole genome shotgun (WGS) entry which is preliminary data.</text>
</comment>
<feature type="domain" description="CDC20/Fizzy WD40" evidence="6">
    <location>
        <begin position="160"/>
        <end position="452"/>
    </location>
</feature>
<organism evidence="7 8">
    <name type="scientific">Steinernema hermaphroditum</name>
    <dbReference type="NCBI Taxonomy" id="289476"/>
    <lineage>
        <taxon>Eukaryota</taxon>
        <taxon>Metazoa</taxon>
        <taxon>Ecdysozoa</taxon>
        <taxon>Nematoda</taxon>
        <taxon>Chromadorea</taxon>
        <taxon>Rhabditida</taxon>
        <taxon>Tylenchina</taxon>
        <taxon>Panagrolaimomorpha</taxon>
        <taxon>Strongyloidoidea</taxon>
        <taxon>Steinernematidae</taxon>
        <taxon>Steinernema</taxon>
    </lineage>
</organism>
<dbReference type="InterPro" id="IPR033010">
    <property type="entry name" value="Cdc20/Fizzy"/>
</dbReference>
<dbReference type="Pfam" id="PF24807">
    <property type="entry name" value="WD40_CDC20-Fz"/>
    <property type="match status" value="1"/>
</dbReference>
<dbReference type="PROSITE" id="PS50294">
    <property type="entry name" value="WD_REPEATS_REGION"/>
    <property type="match status" value="2"/>
</dbReference>
<dbReference type="InterPro" id="IPR036322">
    <property type="entry name" value="WD40_repeat_dom_sf"/>
</dbReference>
<feature type="repeat" description="WD" evidence="5">
    <location>
        <begin position="206"/>
        <end position="247"/>
    </location>
</feature>
<dbReference type="InterPro" id="IPR015943">
    <property type="entry name" value="WD40/YVTN_repeat-like_dom_sf"/>
</dbReference>
<dbReference type="InterPro" id="IPR001680">
    <property type="entry name" value="WD40_rpt"/>
</dbReference>
<dbReference type="AlphaFoldDB" id="A0AA39M940"/>
<dbReference type="GO" id="GO:1905786">
    <property type="term" value="P:positive regulation of anaphase-promoting complex-dependent catabolic process"/>
    <property type="evidence" value="ECO:0007669"/>
    <property type="project" value="TreeGrafter"/>
</dbReference>
<name>A0AA39M940_9BILA</name>
<sequence>MGDEEYGAPARKRIALVRWNPTNAGDRYIPLREDWSTRYASISSSTKEFPPSHPINEDGDEACQEESRRAHVARRALLRNELLGDNIREIQKGEDSFDYQRLSTTPGNGLFKYSSPQKFGSPSSSTVNYKNCPLTEESRSLLTSPRKMPRKISKTPFKVLDAPELQSDFYLNLVDWSADNVLAVGLSSAVYLWNGTTSQVTKLCDLAERSDLVTSVQWNDEGDTLAVGTNSGTVHLWDVNSKNKVVDIKGHANRVACLTWGQQTLCSGSRDRRIFERDIRDPSTIVRAMETHKAEVCGLKWSSDKSHLASGGNDNCLYVWDPRQSQPLQRNEHSAAIKALAWSPHNRGLLISGGGTQDRCLRFWNVLSGQMLSCVDTGSQVCNVAWSKITTSEFVTTHGYSSNQVVVWKYPTLDPIARLGTDSQRVLYMAMSPDGESVVTGTGGEAGTLRFWRLFWKIEGKKNLTSKLNLFNKLR</sequence>
<dbReference type="GO" id="GO:0010997">
    <property type="term" value="F:anaphase-promoting complex binding"/>
    <property type="evidence" value="ECO:0007669"/>
    <property type="project" value="InterPro"/>
</dbReference>
<dbReference type="EMBL" id="JAUCMV010000001">
    <property type="protein sequence ID" value="KAK0425567.1"/>
    <property type="molecule type" value="Genomic_DNA"/>
</dbReference>
<dbReference type="PANTHER" id="PTHR19918">
    <property type="entry name" value="CELL DIVISION CYCLE 20 CDC20 FIZZY -RELATED"/>
    <property type="match status" value="1"/>
</dbReference>
<dbReference type="Proteomes" id="UP001175271">
    <property type="component" value="Unassembled WGS sequence"/>
</dbReference>
<gene>
    <name evidence="7" type="ORF">QR680_009263</name>
</gene>
<dbReference type="GO" id="GO:1990757">
    <property type="term" value="F:ubiquitin ligase activator activity"/>
    <property type="evidence" value="ECO:0007669"/>
    <property type="project" value="TreeGrafter"/>
</dbReference>
<evidence type="ECO:0000256" key="1">
    <source>
        <dbReference type="ARBA" id="ARBA00006445"/>
    </source>
</evidence>
<dbReference type="SUPFAM" id="SSF50978">
    <property type="entry name" value="WD40 repeat-like"/>
    <property type="match status" value="1"/>
</dbReference>
<dbReference type="PROSITE" id="PS50082">
    <property type="entry name" value="WD_REPEATS_2"/>
    <property type="match status" value="2"/>
</dbReference>
<proteinExistence type="inferred from homology"/>
<dbReference type="InterPro" id="IPR056150">
    <property type="entry name" value="WD40_CDC20-Fz"/>
</dbReference>
<dbReference type="Gene3D" id="2.130.10.10">
    <property type="entry name" value="YVTN repeat-like/Quinoprotein amine dehydrogenase"/>
    <property type="match status" value="1"/>
</dbReference>
<keyword evidence="8" id="KW-1185">Reference proteome</keyword>
<evidence type="ECO:0000256" key="3">
    <source>
        <dbReference type="ARBA" id="ARBA00022737"/>
    </source>
</evidence>
<keyword evidence="2 5" id="KW-0853">WD repeat</keyword>
<evidence type="ECO:0000313" key="7">
    <source>
        <dbReference type="EMBL" id="KAK0425567.1"/>
    </source>
</evidence>
<dbReference type="GO" id="GO:0031145">
    <property type="term" value="P:anaphase-promoting complex-dependent catabolic process"/>
    <property type="evidence" value="ECO:0007669"/>
    <property type="project" value="TreeGrafter"/>
</dbReference>